<comment type="caution">
    <text evidence="4">The sequence shown here is derived from an EMBL/GenBank/DDBJ whole genome shotgun (WGS) entry which is preliminary data.</text>
</comment>
<dbReference type="SUPFAM" id="SSF51735">
    <property type="entry name" value="NAD(P)-binding Rossmann-fold domains"/>
    <property type="match status" value="1"/>
</dbReference>
<evidence type="ECO:0000313" key="4">
    <source>
        <dbReference type="EMBL" id="HGL17093.1"/>
    </source>
</evidence>
<dbReference type="SUPFAM" id="SSF55347">
    <property type="entry name" value="Glyceraldehyde-3-phosphate dehydrogenase-like, C-terminal domain"/>
    <property type="match status" value="1"/>
</dbReference>
<feature type="domain" description="Saccharopine dehydrogenase-like C-terminal" evidence="3">
    <location>
        <begin position="118"/>
        <end position="354"/>
    </location>
</feature>
<dbReference type="PANTHER" id="PTHR11133">
    <property type="entry name" value="SACCHAROPINE DEHYDROGENASE"/>
    <property type="match status" value="1"/>
</dbReference>
<reference evidence="4" key="1">
    <citation type="journal article" date="2020" name="mSystems">
        <title>Genome- and Community-Level Interaction Insights into Carbon Utilization and Element Cycling Functions of Hydrothermarchaeota in Hydrothermal Sediment.</title>
        <authorList>
            <person name="Zhou Z."/>
            <person name="Liu Y."/>
            <person name="Xu W."/>
            <person name="Pan J."/>
            <person name="Luo Z.H."/>
            <person name="Li M."/>
        </authorList>
    </citation>
    <scope>NUCLEOTIDE SEQUENCE [LARGE SCALE GENOMIC DNA]</scope>
    <source>
        <strain evidence="4">SpSt-69</strain>
    </source>
</reference>
<organism evidence="4">
    <name type="scientific">candidate division WOR-3 bacterium</name>
    <dbReference type="NCBI Taxonomy" id="2052148"/>
    <lineage>
        <taxon>Bacteria</taxon>
        <taxon>Bacteria division WOR-3</taxon>
    </lineage>
</organism>
<dbReference type="InterPro" id="IPR051168">
    <property type="entry name" value="AASS"/>
</dbReference>
<protein>
    <submittedName>
        <fullName evidence="4">Saccharopine dehydrogenase family protein</fullName>
    </submittedName>
</protein>
<dbReference type="Gene3D" id="3.40.50.720">
    <property type="entry name" value="NAD(P)-binding Rossmann-like Domain"/>
    <property type="match status" value="2"/>
</dbReference>
<dbReference type="EMBL" id="DTDJ01000018">
    <property type="protein sequence ID" value="HGL17093.1"/>
    <property type="molecule type" value="Genomic_DNA"/>
</dbReference>
<evidence type="ECO:0000259" key="2">
    <source>
        <dbReference type="Pfam" id="PF03435"/>
    </source>
</evidence>
<feature type="domain" description="Saccharopine dehydrogenase NADP binding" evidence="2">
    <location>
        <begin position="2"/>
        <end position="113"/>
    </location>
</feature>
<dbReference type="PANTHER" id="PTHR11133:SF22">
    <property type="entry name" value="ALPHA-AMINOADIPIC SEMIALDEHYDE SYNTHASE, MITOCHONDRIAL"/>
    <property type="match status" value="1"/>
</dbReference>
<dbReference type="InterPro" id="IPR005097">
    <property type="entry name" value="Sacchrp_dh_NADP-bd"/>
</dbReference>
<dbReference type="AlphaFoldDB" id="A0A7V3ZWU4"/>
<dbReference type="InterPro" id="IPR036291">
    <property type="entry name" value="NAD(P)-bd_dom_sf"/>
</dbReference>
<dbReference type="Pfam" id="PF03435">
    <property type="entry name" value="Sacchrp_dh_NADP"/>
    <property type="match status" value="1"/>
</dbReference>
<accession>A0A7V3ZWU4</accession>
<evidence type="ECO:0000259" key="3">
    <source>
        <dbReference type="Pfam" id="PF16653"/>
    </source>
</evidence>
<evidence type="ECO:0000256" key="1">
    <source>
        <dbReference type="ARBA" id="ARBA00023002"/>
    </source>
</evidence>
<dbReference type="Gene3D" id="3.30.360.10">
    <property type="entry name" value="Dihydrodipicolinate Reductase, domain 2"/>
    <property type="match status" value="1"/>
</dbReference>
<dbReference type="Pfam" id="PF16653">
    <property type="entry name" value="Sacchrp_dh_C"/>
    <property type="match status" value="1"/>
</dbReference>
<gene>
    <name evidence="4" type="ORF">ENU66_01970</name>
</gene>
<dbReference type="InterPro" id="IPR032095">
    <property type="entry name" value="Sacchrp_dh-like_C"/>
</dbReference>
<keyword evidence="1" id="KW-0560">Oxidoreductase</keyword>
<sequence length="359" mass="40402">MILLLGAGRQGYVTLETLVELGFKHVLVVEKDPNNAEKAKKLGVEVVEAGLDEINLESYLKEVALVVNCLPARLGFKVFERVVTEGVNIVDITYMEENPLILDEVAKKNGVSAFVDAGFAPGISNFLVGYGLRRLGPEVEKIVIKVGGVPARPLPPFNYRITWSFEDLIEEYTRPARIKKLGKVLTLPALSGLETDIYSGVGALEAFYTDGLRTLLETIEVENMEEKTLRYPGHAEIFKVLRDIGLFNKNESIYEPFKNWLYRKLTEGDEEDVAILRVEFYKGHIKKGFEIIHHYNRGKKRTAMSELTGIPPAIIAKMFLDKSIHLKGVLPLERLGMDEKIAEKFLKMLSQFGISVKEF</sequence>
<proteinExistence type="predicted"/>
<dbReference type="GO" id="GO:0016491">
    <property type="term" value="F:oxidoreductase activity"/>
    <property type="evidence" value="ECO:0007669"/>
    <property type="project" value="UniProtKB-KW"/>
</dbReference>
<name>A0A7V3ZWU4_UNCW3</name>